<name>A0A225WSK5_9STRA</name>
<proteinExistence type="predicted"/>
<dbReference type="AlphaFoldDB" id="A0A225WSK5"/>
<dbReference type="STRING" id="4795.A0A225WSK5"/>
<reference evidence="2" key="1">
    <citation type="submission" date="2017-03" db="EMBL/GenBank/DDBJ databases">
        <title>Phytopthora megakarya and P. palmivora, two closely related causual agents of cacao black pod achieved similar genome size and gene model numbers by different mechanisms.</title>
        <authorList>
            <person name="Ali S."/>
            <person name="Shao J."/>
            <person name="Larry D.J."/>
            <person name="Kronmiller B."/>
            <person name="Shen D."/>
            <person name="Strem M.D."/>
            <person name="Melnick R.L."/>
            <person name="Guiltinan M.J."/>
            <person name="Tyler B.M."/>
            <person name="Meinhardt L.W."/>
            <person name="Bailey B.A."/>
        </authorList>
    </citation>
    <scope>NUCLEOTIDE SEQUENCE [LARGE SCALE GENOMIC DNA]</scope>
    <source>
        <strain evidence="2">zdho120</strain>
    </source>
</reference>
<keyword evidence="2" id="KW-1185">Reference proteome</keyword>
<evidence type="ECO:0000313" key="1">
    <source>
        <dbReference type="EMBL" id="OWZ20571.1"/>
    </source>
</evidence>
<dbReference type="Proteomes" id="UP000198211">
    <property type="component" value="Unassembled WGS sequence"/>
</dbReference>
<gene>
    <name evidence="1" type="ORF">PHMEG_0004988</name>
</gene>
<comment type="caution">
    <text evidence="1">The sequence shown here is derived from an EMBL/GenBank/DDBJ whole genome shotgun (WGS) entry which is preliminary data.</text>
</comment>
<organism evidence="1 2">
    <name type="scientific">Phytophthora megakarya</name>
    <dbReference type="NCBI Taxonomy" id="4795"/>
    <lineage>
        <taxon>Eukaryota</taxon>
        <taxon>Sar</taxon>
        <taxon>Stramenopiles</taxon>
        <taxon>Oomycota</taxon>
        <taxon>Peronosporomycetes</taxon>
        <taxon>Peronosporales</taxon>
        <taxon>Peronosporaceae</taxon>
        <taxon>Phytophthora</taxon>
    </lineage>
</organism>
<dbReference type="EMBL" id="NBNE01000310">
    <property type="protein sequence ID" value="OWZ20571.1"/>
    <property type="molecule type" value="Genomic_DNA"/>
</dbReference>
<sequence>MQATVTNNANRNLLKRKKKIKTRRKQKKETNDFLETLASGFPWYIQIIGFKETDKEGLEQSSQRYDALSKRLKEKRLGSELNWQSELFKDFITTGEGDIEDLVD</sequence>
<accession>A0A225WSK5</accession>
<protein>
    <submittedName>
        <fullName evidence="1">Uncharacterized protein</fullName>
    </submittedName>
</protein>
<evidence type="ECO:0000313" key="2">
    <source>
        <dbReference type="Proteomes" id="UP000198211"/>
    </source>
</evidence>